<reference evidence="1 2" key="1">
    <citation type="submission" date="2021-08" db="EMBL/GenBank/DDBJ databases">
        <authorList>
            <person name="Zhang D."/>
            <person name="Zhang A."/>
            <person name="Wang L."/>
        </authorList>
    </citation>
    <scope>NUCLEOTIDE SEQUENCE [LARGE SCALE GENOMIC DNA]</scope>
    <source>
        <strain evidence="1 2">WL0086</strain>
    </source>
</reference>
<reference evidence="1 2" key="2">
    <citation type="submission" date="2023-12" db="EMBL/GenBank/DDBJ databases">
        <title>Description of an unclassified Opitutus bacterium of Verrucomicrobiota.</title>
        <authorList>
            <person name="Zhang D.-F."/>
        </authorList>
    </citation>
    <scope>NUCLEOTIDE SEQUENCE [LARGE SCALE GENOMIC DNA]</scope>
    <source>
        <strain evidence="1 2">WL0086</strain>
    </source>
</reference>
<organism evidence="1 2">
    <name type="scientific">Actomonas aquatica</name>
    <dbReference type="NCBI Taxonomy" id="2866162"/>
    <lineage>
        <taxon>Bacteria</taxon>
        <taxon>Pseudomonadati</taxon>
        <taxon>Verrucomicrobiota</taxon>
        <taxon>Opitutia</taxon>
        <taxon>Opitutales</taxon>
        <taxon>Opitutaceae</taxon>
        <taxon>Actomonas</taxon>
    </lineage>
</organism>
<dbReference type="SUPFAM" id="SSF69754">
    <property type="entry name" value="Ribosome binding protein Y (YfiA homologue)"/>
    <property type="match status" value="1"/>
</dbReference>
<dbReference type="Proteomes" id="UP000738431">
    <property type="component" value="Chromosome"/>
</dbReference>
<keyword evidence="2" id="KW-1185">Reference proteome</keyword>
<accession>A0ABZ1C7B7</accession>
<evidence type="ECO:0000313" key="1">
    <source>
        <dbReference type="EMBL" id="WRQ86409.1"/>
    </source>
</evidence>
<gene>
    <name evidence="1" type="primary">raiA</name>
    <name evidence="1" type="ORF">K1X11_016455</name>
</gene>
<dbReference type="Gene3D" id="3.30.160.100">
    <property type="entry name" value="Ribosome hibernation promotion factor-like"/>
    <property type="match status" value="1"/>
</dbReference>
<dbReference type="RefSeq" id="WP_221031331.1">
    <property type="nucleotide sequence ID" value="NZ_CP139781.1"/>
</dbReference>
<dbReference type="EMBL" id="CP139781">
    <property type="protein sequence ID" value="WRQ86409.1"/>
    <property type="molecule type" value="Genomic_DNA"/>
</dbReference>
<protein>
    <submittedName>
        <fullName evidence="1">Ribosome-associated translation inhibitor RaiA</fullName>
    </submittedName>
</protein>
<dbReference type="InterPro" id="IPR036567">
    <property type="entry name" value="RHF-like"/>
</dbReference>
<dbReference type="NCBIfam" id="TIGR00741">
    <property type="entry name" value="yfiA"/>
    <property type="match status" value="1"/>
</dbReference>
<proteinExistence type="predicted"/>
<dbReference type="Pfam" id="PF02482">
    <property type="entry name" value="Ribosomal_S30AE"/>
    <property type="match status" value="1"/>
</dbReference>
<name>A0ABZ1C7B7_9BACT</name>
<dbReference type="InterPro" id="IPR003489">
    <property type="entry name" value="RHF/RaiA"/>
</dbReference>
<evidence type="ECO:0000313" key="2">
    <source>
        <dbReference type="Proteomes" id="UP000738431"/>
    </source>
</evidence>
<sequence>MIPSDRSFHRFGERLSATGVHLHLTDAMRHHIVLKAGRLLRHQPRIDWINLEVIHDQTRAADQQFVVKGRVEVKGPDLFASASADDAYKAINQAVSRLDRALRKRATAFEARQRQALAPHWSERASNLSIAP</sequence>